<comment type="caution">
    <text evidence="1">The sequence shown here is derived from an EMBL/GenBank/DDBJ whole genome shotgun (WGS) entry which is preliminary data.</text>
</comment>
<dbReference type="AlphaFoldDB" id="A0A7X4YLA7"/>
<dbReference type="EMBL" id="JAAAMU010000003">
    <property type="protein sequence ID" value="NBC68480.1"/>
    <property type="molecule type" value="Genomic_DNA"/>
</dbReference>
<name>A0A7X4YLA7_9BACL</name>
<proteinExistence type="predicted"/>
<organism evidence="1 2">
    <name type="scientific">Paenibacillus sacheonensis</name>
    <dbReference type="NCBI Taxonomy" id="742054"/>
    <lineage>
        <taxon>Bacteria</taxon>
        <taxon>Bacillati</taxon>
        <taxon>Bacillota</taxon>
        <taxon>Bacilli</taxon>
        <taxon>Bacillales</taxon>
        <taxon>Paenibacillaceae</taxon>
        <taxon>Paenibacillus</taxon>
    </lineage>
</organism>
<gene>
    <name evidence="1" type="ORF">GT003_05740</name>
</gene>
<evidence type="ECO:0008006" key="3">
    <source>
        <dbReference type="Google" id="ProtNLM"/>
    </source>
</evidence>
<keyword evidence="2" id="KW-1185">Reference proteome</keyword>
<evidence type="ECO:0000313" key="2">
    <source>
        <dbReference type="Proteomes" id="UP000558113"/>
    </source>
</evidence>
<reference evidence="1 2" key="1">
    <citation type="submission" date="2020-01" db="EMBL/GenBank/DDBJ databases">
        <title>Paenibacillus soybeanensis sp. nov. isolated from the nodules of soybean (Glycine max(L.) Merr).</title>
        <authorList>
            <person name="Wang H."/>
        </authorList>
    </citation>
    <scope>NUCLEOTIDE SEQUENCE [LARGE SCALE GENOMIC DNA]</scope>
    <source>
        <strain evidence="1 2">DSM 23054</strain>
    </source>
</reference>
<evidence type="ECO:0000313" key="1">
    <source>
        <dbReference type="EMBL" id="NBC68480.1"/>
    </source>
</evidence>
<sequence>MQLQQKATYLVGTHVGISMRNGQGVSGKLCGVQGGEVYVLQYMYTSQFATFHYPFNQINDIYHYPNC</sequence>
<dbReference type="OrthoDB" id="1911337at2"/>
<protein>
    <recommendedName>
        <fullName evidence="3">DUF2642 domain-containing protein</fullName>
    </recommendedName>
</protein>
<accession>A0A7X4YLA7</accession>
<dbReference type="Proteomes" id="UP000558113">
    <property type="component" value="Unassembled WGS sequence"/>
</dbReference>